<keyword evidence="2" id="KW-1185">Reference proteome</keyword>
<organism evidence="1 2">
    <name type="scientific">Cronartium quercuum f. sp. fusiforme G11</name>
    <dbReference type="NCBI Taxonomy" id="708437"/>
    <lineage>
        <taxon>Eukaryota</taxon>
        <taxon>Fungi</taxon>
        <taxon>Dikarya</taxon>
        <taxon>Basidiomycota</taxon>
        <taxon>Pucciniomycotina</taxon>
        <taxon>Pucciniomycetes</taxon>
        <taxon>Pucciniales</taxon>
        <taxon>Coleosporiaceae</taxon>
        <taxon>Cronartium</taxon>
    </lineage>
</organism>
<reference evidence="1" key="1">
    <citation type="submission" date="2013-11" db="EMBL/GenBank/DDBJ databases">
        <title>Genome sequence of the fusiform rust pathogen reveals effectors for host alternation and coevolution with pine.</title>
        <authorList>
            <consortium name="DOE Joint Genome Institute"/>
            <person name="Smith K."/>
            <person name="Pendleton A."/>
            <person name="Kubisiak T."/>
            <person name="Anderson C."/>
            <person name="Salamov A."/>
            <person name="Aerts A."/>
            <person name="Riley R."/>
            <person name="Clum A."/>
            <person name="Lindquist E."/>
            <person name="Ence D."/>
            <person name="Campbell M."/>
            <person name="Kronenberg Z."/>
            <person name="Feau N."/>
            <person name="Dhillon B."/>
            <person name="Hamelin R."/>
            <person name="Burleigh J."/>
            <person name="Smith J."/>
            <person name="Yandell M."/>
            <person name="Nelson C."/>
            <person name="Grigoriev I."/>
            <person name="Davis J."/>
        </authorList>
    </citation>
    <scope>NUCLEOTIDE SEQUENCE</scope>
    <source>
        <strain evidence="1">G11</strain>
    </source>
</reference>
<dbReference type="Proteomes" id="UP000886653">
    <property type="component" value="Unassembled WGS sequence"/>
</dbReference>
<dbReference type="EMBL" id="MU167264">
    <property type="protein sequence ID" value="KAG0146196.1"/>
    <property type="molecule type" value="Genomic_DNA"/>
</dbReference>
<dbReference type="OrthoDB" id="10260712at2759"/>
<evidence type="ECO:0000313" key="1">
    <source>
        <dbReference type="EMBL" id="KAG0146196.1"/>
    </source>
</evidence>
<comment type="caution">
    <text evidence="1">The sequence shown here is derived from an EMBL/GenBank/DDBJ whole genome shotgun (WGS) entry which is preliminary data.</text>
</comment>
<name>A0A9P6TBF2_9BASI</name>
<protein>
    <submittedName>
        <fullName evidence="1">Uncharacterized protein</fullName>
    </submittedName>
</protein>
<accession>A0A9P6TBF2</accession>
<gene>
    <name evidence="1" type="ORF">CROQUDRAFT_723001</name>
</gene>
<dbReference type="AlphaFoldDB" id="A0A9P6TBF2"/>
<proteinExistence type="predicted"/>
<evidence type="ECO:0000313" key="2">
    <source>
        <dbReference type="Proteomes" id="UP000886653"/>
    </source>
</evidence>
<sequence length="676" mass="78484">MKQPVVQKCIAYNRLKKPCPNDREPDSKWCSLHEELQGKFLRMYKHHSRELDKFSIENPYPLHQECSSAVHQSNMPPNLTPDEILQPIITNSMIPRDEDVKKIDDVGILRVWHQIARRTWALANRTVIAREHHHSQFYQNGDDGHRHFNAILKHKQDVLESLMSAIDEKLYKLTLESEKARWLLPQLLEEDCADSASDDSSSDGPVFTDIECEDEIQSIESLSIPLSSPSLEFEEVDDFQKQIDDRSRAVVSQLTGHLDFPIFSSQMDESTVVEIKEIVRNVFRRIIVRDAGLFVRAKELDPSPSLDHTITNREQVWRQVHYVCPIKSFIMSGKLSLKELQRMWRMLKFGKDKIGPELIRNAIYDVFRSQNDDEDFNPTNSKKSCKIWVLGGYVWRKAMNGPLPRLATDYLHAFVGCSGCMLSICRTFDEWVENRRLALIGSRYSGWLDPVKLPIENLFRSLRIAISRHNSTVKLSKVEKVVPKCKALKMVYTEVQERHYIHLCLVPLNDRSRNIIDALASNKASYNVFAQRRDTGEITHTPHKRTDLWCTRVRSAYSTVERRKKLFTPSTMFRPDPSLFQCALKSPEQIFNRNFDDCWDLLVMDAKVLGFESFLESIGKILVEVVRCTSKDEKVYHAFDDSNLSDEVDINNKLLTVDTRYLRIMFREPVHEKIDG</sequence>